<dbReference type="RefSeq" id="WP_186851895.1">
    <property type="nucleotide sequence ID" value="NZ_JACOPO010000001.1"/>
</dbReference>
<dbReference type="EMBL" id="JACOPO010000001">
    <property type="protein sequence ID" value="MBC5721419.1"/>
    <property type="molecule type" value="Genomic_DNA"/>
</dbReference>
<name>A0A8J6M5F5_9FIRM</name>
<proteinExistence type="predicted"/>
<gene>
    <name evidence="2" type="ORF">H8S11_01080</name>
</gene>
<dbReference type="Pfam" id="PF12146">
    <property type="entry name" value="Hydrolase_4"/>
    <property type="match status" value="1"/>
</dbReference>
<dbReference type="InterPro" id="IPR029058">
    <property type="entry name" value="AB_hydrolase_fold"/>
</dbReference>
<keyword evidence="3" id="KW-1185">Reference proteome</keyword>
<dbReference type="Gene3D" id="3.40.50.1820">
    <property type="entry name" value="alpha/beta hydrolase"/>
    <property type="match status" value="1"/>
</dbReference>
<sequence>MTQTKEFSYPSSDGVHTIHAHEWFPQSSPIAVIQIVHGVAEHIGRYQHLAQFLTAHGFVVCGEDHLGHGLTVNDGRYGYFAPRGGWDLVTQDVRRLREIEGKKFPGLPHVLLGHSMGSFLTRTYLIRWPGTVDGAVLSGTGQEKAPLVAFGRLLAGGLAALKGSDYVSPLIYELSLGAYNKKFQPARTRADWLSRDRDMVDANLNDPLCAFQPTVSMFRDMMEGLQFIASKKNLSKMDVDTPIYFLSGDQDPVGSMGKGVRKVEAMFRSAGCRDVTVKLYAGGRHEMFNELNRQEVMEDLLVWLEQRFFD</sequence>
<evidence type="ECO:0000313" key="3">
    <source>
        <dbReference type="Proteomes" id="UP000628736"/>
    </source>
</evidence>
<organism evidence="2 3">
    <name type="scientific">Flintibacter hominis</name>
    <dbReference type="NCBI Taxonomy" id="2763048"/>
    <lineage>
        <taxon>Bacteria</taxon>
        <taxon>Bacillati</taxon>
        <taxon>Bacillota</taxon>
        <taxon>Clostridia</taxon>
        <taxon>Eubacteriales</taxon>
        <taxon>Flintibacter</taxon>
    </lineage>
</organism>
<dbReference type="PANTHER" id="PTHR11614">
    <property type="entry name" value="PHOSPHOLIPASE-RELATED"/>
    <property type="match status" value="1"/>
</dbReference>
<feature type="domain" description="Serine aminopeptidase S33" evidence="1">
    <location>
        <begin position="28"/>
        <end position="291"/>
    </location>
</feature>
<accession>A0A8J6M5F5</accession>
<protein>
    <submittedName>
        <fullName evidence="2">Lysophospholipase</fullName>
    </submittedName>
</protein>
<dbReference type="SUPFAM" id="SSF53474">
    <property type="entry name" value="alpha/beta-Hydrolases"/>
    <property type="match status" value="1"/>
</dbReference>
<evidence type="ECO:0000259" key="1">
    <source>
        <dbReference type="Pfam" id="PF12146"/>
    </source>
</evidence>
<dbReference type="InterPro" id="IPR022742">
    <property type="entry name" value="Hydrolase_4"/>
</dbReference>
<dbReference type="AlphaFoldDB" id="A0A8J6M5F5"/>
<comment type="caution">
    <text evidence="2">The sequence shown here is derived from an EMBL/GenBank/DDBJ whole genome shotgun (WGS) entry which is preliminary data.</text>
</comment>
<dbReference type="Proteomes" id="UP000628736">
    <property type="component" value="Unassembled WGS sequence"/>
</dbReference>
<evidence type="ECO:0000313" key="2">
    <source>
        <dbReference type="EMBL" id="MBC5721419.1"/>
    </source>
</evidence>
<reference evidence="2" key="1">
    <citation type="submission" date="2020-08" db="EMBL/GenBank/DDBJ databases">
        <title>Genome public.</title>
        <authorList>
            <person name="Liu C."/>
            <person name="Sun Q."/>
        </authorList>
    </citation>
    <scope>NUCLEOTIDE SEQUENCE</scope>
    <source>
        <strain evidence="2">NSJ-23</strain>
    </source>
</reference>
<dbReference type="InterPro" id="IPR051044">
    <property type="entry name" value="MAG_DAG_Lipase"/>
</dbReference>